<evidence type="ECO:0000256" key="1">
    <source>
        <dbReference type="SAM" id="MobiDB-lite"/>
    </source>
</evidence>
<keyword evidence="3" id="KW-1185">Reference proteome</keyword>
<proteinExistence type="predicted"/>
<feature type="compositionally biased region" description="Acidic residues" evidence="1">
    <location>
        <begin position="43"/>
        <end position="52"/>
    </location>
</feature>
<dbReference type="AlphaFoldDB" id="A0A7I7XD99"/>
<name>A0A7I7XD99_9MYCO</name>
<evidence type="ECO:0000313" key="2">
    <source>
        <dbReference type="EMBL" id="BBZ26378.1"/>
    </source>
</evidence>
<accession>A0A7I7XD99</accession>
<dbReference type="KEGG" id="mmag:MMAD_06730"/>
<reference evidence="2 3" key="1">
    <citation type="journal article" date="2019" name="Emerg. Microbes Infect.">
        <title>Comprehensive subspecies identification of 175 nontuberculous mycobacteria species based on 7547 genomic profiles.</title>
        <authorList>
            <person name="Matsumoto Y."/>
            <person name="Kinjo T."/>
            <person name="Motooka D."/>
            <person name="Nabeya D."/>
            <person name="Jung N."/>
            <person name="Uechi K."/>
            <person name="Horii T."/>
            <person name="Iida T."/>
            <person name="Fujita J."/>
            <person name="Nakamura S."/>
        </authorList>
    </citation>
    <scope>NUCLEOTIDE SEQUENCE [LARGE SCALE GENOMIC DNA]</scope>
    <source>
        <strain evidence="2 3">JCM 13574</strain>
    </source>
</reference>
<dbReference type="Proteomes" id="UP000466517">
    <property type="component" value="Chromosome"/>
</dbReference>
<gene>
    <name evidence="2" type="ORF">MMAD_06730</name>
</gene>
<dbReference type="EMBL" id="AP022610">
    <property type="protein sequence ID" value="BBZ26378.1"/>
    <property type="molecule type" value="Genomic_DNA"/>
</dbReference>
<feature type="region of interest" description="Disordered" evidence="1">
    <location>
        <begin position="1"/>
        <end position="52"/>
    </location>
</feature>
<organism evidence="2 3">
    <name type="scientific">Mycolicibacterium madagascariense</name>
    <dbReference type="NCBI Taxonomy" id="212765"/>
    <lineage>
        <taxon>Bacteria</taxon>
        <taxon>Bacillati</taxon>
        <taxon>Actinomycetota</taxon>
        <taxon>Actinomycetes</taxon>
        <taxon>Mycobacteriales</taxon>
        <taxon>Mycobacteriaceae</taxon>
        <taxon>Mycolicibacterium</taxon>
    </lineage>
</organism>
<protein>
    <submittedName>
        <fullName evidence="2">Uncharacterized protein</fullName>
    </submittedName>
</protein>
<evidence type="ECO:0000313" key="3">
    <source>
        <dbReference type="Proteomes" id="UP000466517"/>
    </source>
</evidence>
<sequence length="52" mass="5670">MSRRSHRDQQKARPAMTSQEPKDETEEVLTTPATPGAQALPSTDDDEDAATT</sequence>